<accession>A0A516V4Y4</accession>
<dbReference type="RefSeq" id="WP_143879069.1">
    <property type="nucleotide sequence ID" value="NZ_BAABLZ010000001.1"/>
</dbReference>
<keyword evidence="4" id="KW-1185">Reference proteome</keyword>
<feature type="signal peptide" evidence="2">
    <location>
        <begin position="1"/>
        <end position="22"/>
    </location>
</feature>
<protein>
    <submittedName>
        <fullName evidence="3">Lysozyme inhibitor</fullName>
    </submittedName>
</protein>
<sequence>MRRHAALIVSAFVLAACNRAPAPAPADALPETASTTEPRAPATASVAAPATSPEPAASAPPQQPAPMPEGSFASYQCDDGAQVEVHFNGMAAGVSWPDGRSVQLSQPKSAAAGEPQVYSNRKVRIERAADGLHLRDGDKAETLCTETEASA</sequence>
<reference evidence="3 4" key="1">
    <citation type="submission" date="2019-07" db="EMBL/GenBank/DDBJ databases">
        <title>Lysobacter weifangensis sp. nov., isolated from bensulfuron-methyl contaminated farmland soil.</title>
        <authorList>
            <person name="Zhao H."/>
        </authorList>
    </citation>
    <scope>NUCLEOTIDE SEQUENCE [LARGE SCALE GENOMIC DNA]</scope>
    <source>
        <strain evidence="3 4">CC-Bw-6</strain>
    </source>
</reference>
<organism evidence="3 4">
    <name type="scientific">Pseudoluteimonas lycopersici</name>
    <dbReference type="NCBI Taxonomy" id="1324796"/>
    <lineage>
        <taxon>Bacteria</taxon>
        <taxon>Pseudomonadati</taxon>
        <taxon>Pseudomonadota</taxon>
        <taxon>Gammaproteobacteria</taxon>
        <taxon>Lysobacterales</taxon>
        <taxon>Lysobacteraceae</taxon>
        <taxon>Pseudoluteimonas</taxon>
    </lineage>
</organism>
<feature type="region of interest" description="Disordered" evidence="1">
    <location>
        <begin position="22"/>
        <end position="76"/>
    </location>
</feature>
<feature type="compositionally biased region" description="Low complexity" evidence="1">
    <location>
        <begin position="22"/>
        <end position="60"/>
    </location>
</feature>
<evidence type="ECO:0000313" key="3">
    <source>
        <dbReference type="EMBL" id="QDQ73557.1"/>
    </source>
</evidence>
<proteinExistence type="predicted"/>
<evidence type="ECO:0000256" key="1">
    <source>
        <dbReference type="SAM" id="MobiDB-lite"/>
    </source>
</evidence>
<feature type="region of interest" description="Disordered" evidence="1">
    <location>
        <begin position="92"/>
        <end position="117"/>
    </location>
</feature>
<feature type="chain" id="PRO_5021905159" evidence="2">
    <location>
        <begin position="23"/>
        <end position="151"/>
    </location>
</feature>
<evidence type="ECO:0000313" key="4">
    <source>
        <dbReference type="Proteomes" id="UP000315891"/>
    </source>
</evidence>
<name>A0A516V4Y4_9GAMM</name>
<dbReference type="AlphaFoldDB" id="A0A516V4Y4"/>
<dbReference type="PROSITE" id="PS51257">
    <property type="entry name" value="PROKAR_LIPOPROTEIN"/>
    <property type="match status" value="1"/>
</dbReference>
<dbReference type="Proteomes" id="UP000315891">
    <property type="component" value="Chromosome"/>
</dbReference>
<dbReference type="EMBL" id="CP041742">
    <property type="protein sequence ID" value="QDQ73557.1"/>
    <property type="molecule type" value="Genomic_DNA"/>
</dbReference>
<keyword evidence="2" id="KW-0732">Signal</keyword>
<evidence type="ECO:0000256" key="2">
    <source>
        <dbReference type="SAM" id="SignalP"/>
    </source>
</evidence>
<gene>
    <name evidence="3" type="ORF">FNZ56_06555</name>
</gene>